<evidence type="ECO:0000313" key="3">
    <source>
        <dbReference type="Proteomes" id="UP000676336"/>
    </source>
</evidence>
<evidence type="ECO:0000256" key="1">
    <source>
        <dbReference type="SAM" id="MobiDB-lite"/>
    </source>
</evidence>
<feature type="non-terminal residue" evidence="2">
    <location>
        <position position="1"/>
    </location>
</feature>
<feature type="region of interest" description="Disordered" evidence="1">
    <location>
        <begin position="1"/>
        <end position="44"/>
    </location>
</feature>
<accession>A0A8S2ZQP5</accession>
<reference evidence="2" key="1">
    <citation type="submission" date="2021-02" db="EMBL/GenBank/DDBJ databases">
        <authorList>
            <person name="Nowell W R."/>
        </authorList>
    </citation>
    <scope>NUCLEOTIDE SEQUENCE</scope>
</reference>
<dbReference type="Proteomes" id="UP000676336">
    <property type="component" value="Unassembled WGS sequence"/>
</dbReference>
<name>A0A8S2ZQP5_9BILA</name>
<gene>
    <name evidence="2" type="ORF">SMN809_LOCUS41265</name>
</gene>
<feature type="compositionally biased region" description="Basic and acidic residues" evidence="1">
    <location>
        <begin position="35"/>
        <end position="44"/>
    </location>
</feature>
<sequence length="44" mass="4788">GQIHEPVVSLQRPPLKQAFPSEPHIKAEQSSPAKPTEHVHIGGK</sequence>
<dbReference type="EMBL" id="CAJOBI010115895">
    <property type="protein sequence ID" value="CAF4655047.1"/>
    <property type="molecule type" value="Genomic_DNA"/>
</dbReference>
<organism evidence="2 3">
    <name type="scientific">Rotaria magnacalcarata</name>
    <dbReference type="NCBI Taxonomy" id="392030"/>
    <lineage>
        <taxon>Eukaryota</taxon>
        <taxon>Metazoa</taxon>
        <taxon>Spiralia</taxon>
        <taxon>Gnathifera</taxon>
        <taxon>Rotifera</taxon>
        <taxon>Eurotatoria</taxon>
        <taxon>Bdelloidea</taxon>
        <taxon>Philodinida</taxon>
        <taxon>Philodinidae</taxon>
        <taxon>Rotaria</taxon>
    </lineage>
</organism>
<evidence type="ECO:0000313" key="2">
    <source>
        <dbReference type="EMBL" id="CAF4655047.1"/>
    </source>
</evidence>
<dbReference type="AlphaFoldDB" id="A0A8S2ZQP5"/>
<comment type="caution">
    <text evidence="2">The sequence shown here is derived from an EMBL/GenBank/DDBJ whole genome shotgun (WGS) entry which is preliminary data.</text>
</comment>
<proteinExistence type="predicted"/>
<protein>
    <submittedName>
        <fullName evidence="2">Uncharacterized protein</fullName>
    </submittedName>
</protein>